<evidence type="ECO:0008006" key="3">
    <source>
        <dbReference type="Google" id="ProtNLM"/>
    </source>
</evidence>
<dbReference type="InterPro" id="IPR036397">
    <property type="entry name" value="RNaseH_sf"/>
</dbReference>
<dbReference type="GO" id="GO:0003676">
    <property type="term" value="F:nucleic acid binding"/>
    <property type="evidence" value="ECO:0007669"/>
    <property type="project" value="InterPro"/>
</dbReference>
<dbReference type="Proteomes" id="UP000054359">
    <property type="component" value="Unassembled WGS sequence"/>
</dbReference>
<protein>
    <recommendedName>
        <fullName evidence="3">Transposable element Tc3 transposase</fullName>
    </recommendedName>
</protein>
<reference evidence="1 2" key="1">
    <citation type="submission" date="2013-11" db="EMBL/GenBank/DDBJ databases">
        <title>Genome sequencing of Stegodyphus mimosarum.</title>
        <authorList>
            <person name="Bechsgaard J."/>
        </authorList>
    </citation>
    <scope>NUCLEOTIDE SEQUENCE [LARGE SCALE GENOMIC DNA]</scope>
</reference>
<proteinExistence type="predicted"/>
<sequence>MDWGGFMTNGCTQPHIFQGGSVTARKYVNEVLESQVRLFRGTVGPHVLLMKLGLIESMWCEIVANRRYDWNGWPRHAPDLNPIEHVWMPYGAESVHAKFLSGPSRS</sequence>
<evidence type="ECO:0000313" key="1">
    <source>
        <dbReference type="EMBL" id="KFM59750.1"/>
    </source>
</evidence>
<dbReference type="AlphaFoldDB" id="A0A087T3R1"/>
<keyword evidence="2" id="KW-1185">Reference proteome</keyword>
<evidence type="ECO:0000313" key="2">
    <source>
        <dbReference type="Proteomes" id="UP000054359"/>
    </source>
</evidence>
<organism evidence="1 2">
    <name type="scientific">Stegodyphus mimosarum</name>
    <name type="common">African social velvet spider</name>
    <dbReference type="NCBI Taxonomy" id="407821"/>
    <lineage>
        <taxon>Eukaryota</taxon>
        <taxon>Metazoa</taxon>
        <taxon>Ecdysozoa</taxon>
        <taxon>Arthropoda</taxon>
        <taxon>Chelicerata</taxon>
        <taxon>Arachnida</taxon>
        <taxon>Araneae</taxon>
        <taxon>Araneomorphae</taxon>
        <taxon>Entelegynae</taxon>
        <taxon>Eresoidea</taxon>
        <taxon>Eresidae</taxon>
        <taxon>Stegodyphus</taxon>
    </lineage>
</organism>
<gene>
    <name evidence="1" type="ORF">X975_08065</name>
</gene>
<dbReference type="EMBL" id="KK113267">
    <property type="protein sequence ID" value="KFM59750.1"/>
    <property type="molecule type" value="Genomic_DNA"/>
</dbReference>
<feature type="non-terminal residue" evidence="1">
    <location>
        <position position="106"/>
    </location>
</feature>
<dbReference type="Gene3D" id="3.30.420.10">
    <property type="entry name" value="Ribonuclease H-like superfamily/Ribonuclease H"/>
    <property type="match status" value="1"/>
</dbReference>
<name>A0A087T3R1_STEMI</name>
<accession>A0A087T3R1</accession>